<dbReference type="Gene3D" id="1.20.1260.100">
    <property type="entry name" value="TspO/MBR protein"/>
    <property type="match status" value="1"/>
</dbReference>
<keyword evidence="5 6" id="KW-0472">Membrane</keyword>
<evidence type="ECO:0000256" key="2">
    <source>
        <dbReference type="ARBA" id="ARBA00007524"/>
    </source>
</evidence>
<keyword evidence="4 6" id="KW-1133">Transmembrane helix</keyword>
<dbReference type="Pfam" id="PF03073">
    <property type="entry name" value="TspO_MBR"/>
    <property type="match status" value="1"/>
</dbReference>
<reference evidence="7 8" key="1">
    <citation type="submission" date="2020-08" db="EMBL/GenBank/DDBJ databases">
        <title>Genomic Encyclopedia of Type Strains, Phase IV (KMG-IV): sequencing the most valuable type-strain genomes for metagenomic binning, comparative biology and taxonomic classification.</title>
        <authorList>
            <person name="Goeker M."/>
        </authorList>
    </citation>
    <scope>NUCLEOTIDE SEQUENCE [LARGE SCALE GENOMIC DNA]</scope>
    <source>
        <strain evidence="7 8">DSM 16268</strain>
    </source>
</reference>
<accession>A0A7W9FNH5</accession>
<dbReference type="GO" id="GO:0033013">
    <property type="term" value="P:tetrapyrrole metabolic process"/>
    <property type="evidence" value="ECO:0007669"/>
    <property type="project" value="UniProtKB-ARBA"/>
</dbReference>
<keyword evidence="3 6" id="KW-0812">Transmembrane</keyword>
<dbReference type="EMBL" id="JACHOO010000006">
    <property type="protein sequence ID" value="MBB5753972.1"/>
    <property type="molecule type" value="Genomic_DNA"/>
</dbReference>
<gene>
    <name evidence="7" type="ORF">GGQ63_003047</name>
</gene>
<dbReference type="InterPro" id="IPR004307">
    <property type="entry name" value="TspO_MBR"/>
</dbReference>
<evidence type="ECO:0000313" key="8">
    <source>
        <dbReference type="Proteomes" id="UP000523821"/>
    </source>
</evidence>
<feature type="transmembrane region" description="Helical" evidence="6">
    <location>
        <begin position="84"/>
        <end position="102"/>
    </location>
</feature>
<dbReference type="PANTHER" id="PTHR10057">
    <property type="entry name" value="PERIPHERAL-TYPE BENZODIAZEPINE RECEPTOR"/>
    <property type="match status" value="1"/>
</dbReference>
<protein>
    <submittedName>
        <fullName evidence="7">Tryptophan-rich sensory protein</fullName>
    </submittedName>
</protein>
<comment type="subcellular location">
    <subcellularLocation>
        <location evidence="1">Membrane</location>
        <topology evidence="1">Multi-pass membrane protein</topology>
    </subcellularLocation>
</comment>
<evidence type="ECO:0000256" key="5">
    <source>
        <dbReference type="ARBA" id="ARBA00023136"/>
    </source>
</evidence>
<comment type="similarity">
    <text evidence="2">Belongs to the TspO/BZRP family.</text>
</comment>
<dbReference type="InterPro" id="IPR038330">
    <property type="entry name" value="TspO/MBR-related_sf"/>
</dbReference>
<organism evidence="7 8">
    <name type="scientific">Prosthecomicrobium pneumaticum</name>
    <dbReference type="NCBI Taxonomy" id="81895"/>
    <lineage>
        <taxon>Bacteria</taxon>
        <taxon>Pseudomonadati</taxon>
        <taxon>Pseudomonadota</taxon>
        <taxon>Alphaproteobacteria</taxon>
        <taxon>Hyphomicrobiales</taxon>
        <taxon>Kaistiaceae</taxon>
        <taxon>Prosthecomicrobium</taxon>
    </lineage>
</organism>
<keyword evidence="8" id="KW-1185">Reference proteome</keyword>
<dbReference type="Proteomes" id="UP000523821">
    <property type="component" value="Unassembled WGS sequence"/>
</dbReference>
<feature type="transmembrane region" description="Helical" evidence="6">
    <location>
        <begin position="108"/>
        <end position="128"/>
    </location>
</feature>
<evidence type="ECO:0000256" key="4">
    <source>
        <dbReference type="ARBA" id="ARBA00022989"/>
    </source>
</evidence>
<dbReference type="AlphaFoldDB" id="A0A7W9FNH5"/>
<sequence length="160" mass="17144">MGSFDRAGASPARLSALAVFLVVVVGGGLLIGLLNTPGAWYSGLVKPSFNPPAFVFGPVWTALYVAIAVAGWRIWRVAPKSGAMWLWGVQLLLNWLWSPAFFGLEMPALGLVVILPLLVAILAFIVVARRIDRPAAWLFVPYAAWVGFATVLNASIVALN</sequence>
<evidence type="ECO:0000256" key="3">
    <source>
        <dbReference type="ARBA" id="ARBA00022692"/>
    </source>
</evidence>
<evidence type="ECO:0000256" key="1">
    <source>
        <dbReference type="ARBA" id="ARBA00004141"/>
    </source>
</evidence>
<feature type="transmembrane region" description="Helical" evidence="6">
    <location>
        <begin position="53"/>
        <end position="72"/>
    </location>
</feature>
<feature type="transmembrane region" description="Helical" evidence="6">
    <location>
        <begin position="135"/>
        <end position="159"/>
    </location>
</feature>
<dbReference type="GO" id="GO:0016020">
    <property type="term" value="C:membrane"/>
    <property type="evidence" value="ECO:0007669"/>
    <property type="project" value="UniProtKB-SubCell"/>
</dbReference>
<dbReference type="PIRSF" id="PIRSF005859">
    <property type="entry name" value="PBR"/>
    <property type="match status" value="1"/>
</dbReference>
<dbReference type="PANTHER" id="PTHR10057:SF0">
    <property type="entry name" value="TRANSLOCATOR PROTEIN"/>
    <property type="match status" value="1"/>
</dbReference>
<dbReference type="CDD" id="cd15904">
    <property type="entry name" value="TSPO_MBR"/>
    <property type="match status" value="1"/>
</dbReference>
<name>A0A7W9FNH5_9HYPH</name>
<comment type="caution">
    <text evidence="7">The sequence shown here is derived from an EMBL/GenBank/DDBJ whole genome shotgun (WGS) entry which is preliminary data.</text>
</comment>
<evidence type="ECO:0000313" key="7">
    <source>
        <dbReference type="EMBL" id="MBB5753972.1"/>
    </source>
</evidence>
<proteinExistence type="inferred from homology"/>
<feature type="transmembrane region" description="Helical" evidence="6">
    <location>
        <begin position="12"/>
        <end position="33"/>
    </location>
</feature>
<evidence type="ECO:0000256" key="6">
    <source>
        <dbReference type="SAM" id="Phobius"/>
    </source>
</evidence>
<dbReference type="RefSeq" id="WP_183857255.1">
    <property type="nucleotide sequence ID" value="NZ_JACHOO010000006.1"/>
</dbReference>
<dbReference type="FunFam" id="1.20.1260.100:FF:000001">
    <property type="entry name" value="translocator protein 2"/>
    <property type="match status" value="1"/>
</dbReference>